<protein>
    <recommendedName>
        <fullName evidence="9">GABA permease</fullName>
    </recommendedName>
</protein>
<dbReference type="PROSITE" id="PS00218">
    <property type="entry name" value="AMINO_ACID_PERMEASE_1"/>
    <property type="match status" value="1"/>
</dbReference>
<evidence type="ECO:0000256" key="2">
    <source>
        <dbReference type="ARBA" id="ARBA00022448"/>
    </source>
</evidence>
<evidence type="ECO:0000313" key="8">
    <source>
        <dbReference type="Proteomes" id="UP001152607"/>
    </source>
</evidence>
<dbReference type="PANTHER" id="PTHR45649:SF8">
    <property type="entry name" value="PERMEASE, PUTATIVE-RELATED"/>
    <property type="match status" value="1"/>
</dbReference>
<evidence type="ECO:0000256" key="4">
    <source>
        <dbReference type="ARBA" id="ARBA00022989"/>
    </source>
</evidence>
<feature type="transmembrane region" description="Helical" evidence="6">
    <location>
        <begin position="272"/>
        <end position="297"/>
    </location>
</feature>
<sequence length="518" mass="55641">MMSPAMDSKKEKVFDGVTSDDTALEQLGYTQELKRNFGLLGMVGFSFSIVTSWTALSGVLIIGVESGGPPVMIYGWVGVCLFSLSIAYSMAEMCSAYPVAGGQYSWVAILAPPRWARGFSYVCGWFMLIGILAMGATNSFVAANFVLGIAQMNNPDYTIERWHTVLLSYLIAIVAAVFNIFLPSGLNKISKFILFWNITAFVVCFSTILGTNKEKQSASFVFSEFQNQTGFNAPYAAILGLTQAMFGMCCYDAPAHMTEEIKQARKRAPQAIVMSVYIGAVTGLAFLISLSFCMGDIEETAGSATGVPVIEIFRHSTQSVGAASTLGSLIAVIALVCANSLTAEGSRAVYAFARDHGLPFSSLFSKVSSKKQVPINAILLTAFAQMAFDSIYFGTLTGFNTVILIATEGFYLSYAMPLLARLLAFVTGGQYQLDGPYSMGRYGLPLNAIGVFFLFCCCIISNFPGVSPVNSDNMNYTSAAIGVVMMISLVTWLTTGRKRFTGPQVGNVFAATGGPRTS</sequence>
<evidence type="ECO:0000313" key="7">
    <source>
        <dbReference type="EMBL" id="CAI6341127.1"/>
    </source>
</evidence>
<evidence type="ECO:0000256" key="3">
    <source>
        <dbReference type="ARBA" id="ARBA00022692"/>
    </source>
</evidence>
<keyword evidence="5 6" id="KW-0472">Membrane</keyword>
<dbReference type="Gene3D" id="1.20.1740.10">
    <property type="entry name" value="Amino acid/polyamine transporter I"/>
    <property type="match status" value="1"/>
</dbReference>
<feature type="transmembrane region" description="Helical" evidence="6">
    <location>
        <begin position="73"/>
        <end position="91"/>
    </location>
</feature>
<keyword evidence="8" id="KW-1185">Reference proteome</keyword>
<accession>A0A9W4UU03</accession>
<feature type="transmembrane region" description="Helical" evidence="6">
    <location>
        <begin position="231"/>
        <end position="251"/>
    </location>
</feature>
<dbReference type="OrthoDB" id="3257095at2759"/>
<feature type="transmembrane region" description="Helical" evidence="6">
    <location>
        <begin position="194"/>
        <end position="211"/>
    </location>
</feature>
<keyword evidence="2" id="KW-0813">Transport</keyword>
<gene>
    <name evidence="7" type="ORF">PDIGIT_LOCUS14319</name>
</gene>
<name>A0A9W4UU03_9PLEO</name>
<dbReference type="InterPro" id="IPR002293">
    <property type="entry name" value="AA/rel_permease1"/>
</dbReference>
<comment type="caution">
    <text evidence="7">The sequence shown here is derived from an EMBL/GenBank/DDBJ whole genome shotgun (WGS) entry which is preliminary data.</text>
</comment>
<evidence type="ECO:0000256" key="5">
    <source>
        <dbReference type="ARBA" id="ARBA00023136"/>
    </source>
</evidence>
<feature type="transmembrane region" description="Helical" evidence="6">
    <location>
        <begin position="37"/>
        <end position="61"/>
    </location>
</feature>
<evidence type="ECO:0000256" key="1">
    <source>
        <dbReference type="ARBA" id="ARBA00004141"/>
    </source>
</evidence>
<reference evidence="7" key="1">
    <citation type="submission" date="2023-01" db="EMBL/GenBank/DDBJ databases">
        <authorList>
            <person name="Van Ghelder C."/>
            <person name="Rancurel C."/>
        </authorList>
    </citation>
    <scope>NUCLEOTIDE SEQUENCE</scope>
    <source>
        <strain evidence="7">CNCM I-4278</strain>
    </source>
</reference>
<dbReference type="Proteomes" id="UP001152607">
    <property type="component" value="Unassembled WGS sequence"/>
</dbReference>
<comment type="subcellular location">
    <subcellularLocation>
        <location evidence="1">Membrane</location>
        <topology evidence="1">Multi-pass membrane protein</topology>
    </subcellularLocation>
</comment>
<dbReference type="EMBL" id="CAOQHR010000011">
    <property type="protein sequence ID" value="CAI6341127.1"/>
    <property type="molecule type" value="Genomic_DNA"/>
</dbReference>
<proteinExistence type="predicted"/>
<feature type="transmembrane region" description="Helical" evidence="6">
    <location>
        <begin position="162"/>
        <end position="182"/>
    </location>
</feature>
<keyword evidence="3 6" id="KW-0812">Transmembrane</keyword>
<dbReference type="GO" id="GO:0022857">
    <property type="term" value="F:transmembrane transporter activity"/>
    <property type="evidence" value="ECO:0007669"/>
    <property type="project" value="InterPro"/>
</dbReference>
<dbReference type="Pfam" id="PF13520">
    <property type="entry name" value="AA_permease_2"/>
    <property type="match status" value="1"/>
</dbReference>
<feature type="transmembrane region" description="Helical" evidence="6">
    <location>
        <begin position="317"/>
        <end position="338"/>
    </location>
</feature>
<evidence type="ECO:0008006" key="9">
    <source>
        <dbReference type="Google" id="ProtNLM"/>
    </source>
</evidence>
<dbReference type="AlphaFoldDB" id="A0A9W4UU03"/>
<feature type="transmembrane region" description="Helical" evidence="6">
    <location>
        <begin position="373"/>
        <end position="393"/>
    </location>
</feature>
<feature type="transmembrane region" description="Helical" evidence="6">
    <location>
        <begin position="444"/>
        <end position="464"/>
    </location>
</feature>
<dbReference type="GO" id="GO:0006865">
    <property type="term" value="P:amino acid transport"/>
    <property type="evidence" value="ECO:0007669"/>
    <property type="project" value="InterPro"/>
</dbReference>
<feature type="transmembrane region" description="Helical" evidence="6">
    <location>
        <begin position="399"/>
        <end position="423"/>
    </location>
</feature>
<evidence type="ECO:0000256" key="6">
    <source>
        <dbReference type="SAM" id="Phobius"/>
    </source>
</evidence>
<feature type="transmembrane region" description="Helical" evidence="6">
    <location>
        <begin position="122"/>
        <end position="150"/>
    </location>
</feature>
<dbReference type="InterPro" id="IPR004840">
    <property type="entry name" value="Amino_acid_permease_CS"/>
</dbReference>
<dbReference type="PANTHER" id="PTHR45649">
    <property type="entry name" value="AMINO-ACID PERMEASE BAT1"/>
    <property type="match status" value="1"/>
</dbReference>
<keyword evidence="4 6" id="KW-1133">Transmembrane helix</keyword>
<dbReference type="PIRSF" id="PIRSF006060">
    <property type="entry name" value="AA_transporter"/>
    <property type="match status" value="1"/>
</dbReference>
<feature type="transmembrane region" description="Helical" evidence="6">
    <location>
        <begin position="476"/>
        <end position="494"/>
    </location>
</feature>
<organism evidence="7 8">
    <name type="scientific">Periconia digitata</name>
    <dbReference type="NCBI Taxonomy" id="1303443"/>
    <lineage>
        <taxon>Eukaryota</taxon>
        <taxon>Fungi</taxon>
        <taxon>Dikarya</taxon>
        <taxon>Ascomycota</taxon>
        <taxon>Pezizomycotina</taxon>
        <taxon>Dothideomycetes</taxon>
        <taxon>Pleosporomycetidae</taxon>
        <taxon>Pleosporales</taxon>
        <taxon>Massarineae</taxon>
        <taxon>Periconiaceae</taxon>
        <taxon>Periconia</taxon>
    </lineage>
</organism>
<dbReference type="GO" id="GO:0016020">
    <property type="term" value="C:membrane"/>
    <property type="evidence" value="ECO:0007669"/>
    <property type="project" value="UniProtKB-SubCell"/>
</dbReference>